<dbReference type="Proteomes" id="UP000747110">
    <property type="component" value="Unassembled WGS sequence"/>
</dbReference>
<organism evidence="4 5">
    <name type="scientific">Volvox reticuliferus</name>
    <dbReference type="NCBI Taxonomy" id="1737510"/>
    <lineage>
        <taxon>Eukaryota</taxon>
        <taxon>Viridiplantae</taxon>
        <taxon>Chlorophyta</taxon>
        <taxon>core chlorophytes</taxon>
        <taxon>Chlorophyceae</taxon>
        <taxon>CS clade</taxon>
        <taxon>Chlamydomonadales</taxon>
        <taxon>Volvocaceae</taxon>
        <taxon>Volvox</taxon>
    </lineage>
</organism>
<evidence type="ECO:0000313" key="3">
    <source>
        <dbReference type="EMBL" id="GIL84869.1"/>
    </source>
</evidence>
<dbReference type="Proteomes" id="UP000722791">
    <property type="component" value="Unassembled WGS sequence"/>
</dbReference>
<feature type="domain" description="CAAX prenyl protease 2/Lysostaphin resistance protein A-like" evidence="2">
    <location>
        <begin position="281"/>
        <end position="366"/>
    </location>
</feature>
<accession>A0A8J4GD90</accession>
<sequence length="381" mass="39980">MASINFHRPSCTFATTQSLLRAHPHPPQGWNSSPLGLISKICACPGQQKVSHELFAVPTNREQSSSANDSKPQGAAAANHPASHAASPSPPTTSSATPESVSSFKALPPPLSPEVLVSEALSGQLLSNAKRVFPKVAWGPTQLVQVMAWSTALAVVSVTAAATTPQASVLLASDELRSAAVRHLGLETLCCCLTIAVLYMGLRRSKPRSAGLFRYDVSPQLAMTVVALAAVSYPLADPVLYGIWSGVEQAFGLSNQLPDPGVTLVTQLRDASAGGDGVSIAMHVVASCIVGPFWEETFWRGFFLASLTRVLPPWSCVAISSTVFAGLHLGPGNILPIGALSAICDVLYLRTCTLAAPLILHAGWNAYQLAGILLANKDSFV</sequence>
<protein>
    <recommendedName>
        <fullName evidence="2">CAAX prenyl protease 2/Lysostaphin resistance protein A-like domain-containing protein</fullName>
    </recommendedName>
</protein>
<comment type="caution">
    <text evidence="4">The sequence shown here is derived from an EMBL/GenBank/DDBJ whole genome shotgun (WGS) entry which is preliminary data.</text>
</comment>
<evidence type="ECO:0000313" key="5">
    <source>
        <dbReference type="Proteomes" id="UP000722791"/>
    </source>
</evidence>
<dbReference type="GO" id="GO:0004175">
    <property type="term" value="F:endopeptidase activity"/>
    <property type="evidence" value="ECO:0007669"/>
    <property type="project" value="UniProtKB-ARBA"/>
</dbReference>
<feature type="compositionally biased region" description="Polar residues" evidence="1">
    <location>
        <begin position="60"/>
        <end position="71"/>
    </location>
</feature>
<evidence type="ECO:0000256" key="1">
    <source>
        <dbReference type="SAM" id="MobiDB-lite"/>
    </source>
</evidence>
<evidence type="ECO:0000313" key="6">
    <source>
        <dbReference type="Proteomes" id="UP000747110"/>
    </source>
</evidence>
<feature type="region of interest" description="Disordered" evidence="1">
    <location>
        <begin position="59"/>
        <end position="104"/>
    </location>
</feature>
<evidence type="ECO:0000313" key="4">
    <source>
        <dbReference type="EMBL" id="GIM05248.1"/>
    </source>
</evidence>
<dbReference type="EMBL" id="BNCQ01000018">
    <property type="protein sequence ID" value="GIM05248.1"/>
    <property type="molecule type" value="Genomic_DNA"/>
</dbReference>
<dbReference type="AlphaFoldDB" id="A0A8J4GD90"/>
<dbReference type="GO" id="GO:0080120">
    <property type="term" value="P:CAAX-box protein maturation"/>
    <property type="evidence" value="ECO:0007669"/>
    <property type="project" value="UniProtKB-ARBA"/>
</dbReference>
<dbReference type="OrthoDB" id="548974at2759"/>
<reference evidence="4" key="1">
    <citation type="journal article" date="2021" name="Proc. Natl. Acad. Sci. U.S.A.">
        <title>Three genomes in the algal genus Volvox reveal the fate of a haploid sex-determining region after a transition to homothallism.</title>
        <authorList>
            <person name="Yamamoto K."/>
            <person name="Hamaji T."/>
            <person name="Kawai-Toyooka H."/>
            <person name="Matsuzaki R."/>
            <person name="Takahashi F."/>
            <person name="Nishimura Y."/>
            <person name="Kawachi M."/>
            <person name="Noguchi H."/>
            <person name="Minakuchi Y."/>
            <person name="Umen J.G."/>
            <person name="Toyoda A."/>
            <person name="Nozaki H."/>
        </authorList>
    </citation>
    <scope>NUCLEOTIDE SEQUENCE</scope>
    <source>
        <strain evidence="4">NIES-3785</strain>
        <strain evidence="3">NIES-3786</strain>
    </source>
</reference>
<name>A0A8J4GD90_9CHLO</name>
<dbReference type="EMBL" id="BNCP01000031">
    <property type="protein sequence ID" value="GIL84869.1"/>
    <property type="molecule type" value="Genomic_DNA"/>
</dbReference>
<dbReference type="PANTHER" id="PTHR43592:SF15">
    <property type="entry name" value="CAAX AMINO TERMINAL PROTEASE FAMILY PROTEIN"/>
    <property type="match status" value="1"/>
</dbReference>
<feature type="compositionally biased region" description="Low complexity" evidence="1">
    <location>
        <begin position="75"/>
        <end position="103"/>
    </location>
</feature>
<keyword evidence="6" id="KW-1185">Reference proteome</keyword>
<proteinExistence type="predicted"/>
<gene>
    <name evidence="3" type="ORF">Vretifemale_13445</name>
    <name evidence="4" type="ORF">Vretimale_9670</name>
</gene>
<dbReference type="Pfam" id="PF02517">
    <property type="entry name" value="Rce1-like"/>
    <property type="match status" value="1"/>
</dbReference>
<dbReference type="InterPro" id="IPR003675">
    <property type="entry name" value="Rce1/LyrA-like_dom"/>
</dbReference>
<evidence type="ECO:0000259" key="2">
    <source>
        <dbReference type="Pfam" id="PF02517"/>
    </source>
</evidence>
<dbReference type="PANTHER" id="PTHR43592">
    <property type="entry name" value="CAAX AMINO TERMINAL PROTEASE"/>
    <property type="match status" value="1"/>
</dbReference>